<dbReference type="GO" id="GO:0022857">
    <property type="term" value="F:transmembrane transporter activity"/>
    <property type="evidence" value="ECO:0007669"/>
    <property type="project" value="InterPro"/>
</dbReference>
<dbReference type="Proteomes" id="UP000266152">
    <property type="component" value="Unassembled WGS sequence"/>
</dbReference>
<feature type="transmembrane region" description="Helical" evidence="5">
    <location>
        <begin position="40"/>
        <end position="62"/>
    </location>
</feature>
<evidence type="ECO:0000256" key="1">
    <source>
        <dbReference type="ARBA" id="ARBA00004370"/>
    </source>
</evidence>
<organism evidence="6 7">
    <name type="scientific">Fusarium sporotrichioides</name>
    <dbReference type="NCBI Taxonomy" id="5514"/>
    <lineage>
        <taxon>Eukaryota</taxon>
        <taxon>Fungi</taxon>
        <taxon>Dikarya</taxon>
        <taxon>Ascomycota</taxon>
        <taxon>Pezizomycotina</taxon>
        <taxon>Sordariomycetes</taxon>
        <taxon>Hypocreomycetidae</taxon>
        <taxon>Hypocreales</taxon>
        <taxon>Nectriaceae</taxon>
        <taxon>Fusarium</taxon>
    </lineage>
</organism>
<dbReference type="EMBL" id="PXOF01000290">
    <property type="protein sequence ID" value="RGP58520.1"/>
    <property type="molecule type" value="Genomic_DNA"/>
</dbReference>
<evidence type="ECO:0000256" key="5">
    <source>
        <dbReference type="SAM" id="Phobius"/>
    </source>
</evidence>
<comment type="subcellular location">
    <subcellularLocation>
        <location evidence="1">Membrane</location>
    </subcellularLocation>
</comment>
<keyword evidence="4 5" id="KW-0472">Membrane</keyword>
<sequence length="121" mass="13804">MVGRRVFLLIRGTGMAIFLFVVGSVRTLTYPNETQRNSLAASFMLFSASYALAWAPVFYAILSEAAWSLIKEKTNLLASLISILNTFVTSLHYLIKFPLYQRVQGQRKQLGEIIIHYGWKR</sequence>
<keyword evidence="7" id="KW-1185">Reference proteome</keyword>
<name>A0A395REI2_FUSSP</name>
<comment type="caution">
    <text evidence="6">The sequence shown here is derived from an EMBL/GenBank/DDBJ whole genome shotgun (WGS) entry which is preliminary data.</text>
</comment>
<feature type="transmembrane region" description="Helical" evidence="5">
    <location>
        <begin position="6"/>
        <end position="28"/>
    </location>
</feature>
<keyword evidence="2 5" id="KW-0812">Transmembrane</keyword>
<evidence type="ECO:0000313" key="7">
    <source>
        <dbReference type="Proteomes" id="UP000266152"/>
    </source>
</evidence>
<reference evidence="6 7" key="1">
    <citation type="journal article" date="2018" name="PLoS Pathog.">
        <title>Evolution of structural diversity of trichothecenes, a family of toxins produced by plant pathogenic and entomopathogenic fungi.</title>
        <authorList>
            <person name="Proctor R.H."/>
            <person name="McCormick S.P."/>
            <person name="Kim H.S."/>
            <person name="Cardoza R.E."/>
            <person name="Stanley A.M."/>
            <person name="Lindo L."/>
            <person name="Kelly A."/>
            <person name="Brown D.W."/>
            <person name="Lee T."/>
            <person name="Vaughan M.M."/>
            <person name="Alexander N.J."/>
            <person name="Busman M."/>
            <person name="Gutierrez S."/>
        </authorList>
    </citation>
    <scope>NUCLEOTIDE SEQUENCE [LARGE SCALE GENOMIC DNA]</scope>
    <source>
        <strain evidence="6 7">NRRL 3299</strain>
    </source>
</reference>
<dbReference type="InterPro" id="IPR036259">
    <property type="entry name" value="MFS_trans_sf"/>
</dbReference>
<evidence type="ECO:0000256" key="2">
    <source>
        <dbReference type="ARBA" id="ARBA00022692"/>
    </source>
</evidence>
<dbReference type="InterPro" id="IPR005828">
    <property type="entry name" value="MFS_sugar_transport-like"/>
</dbReference>
<evidence type="ECO:0000313" key="6">
    <source>
        <dbReference type="EMBL" id="RGP58520.1"/>
    </source>
</evidence>
<evidence type="ECO:0000256" key="4">
    <source>
        <dbReference type="ARBA" id="ARBA00023136"/>
    </source>
</evidence>
<dbReference type="AlphaFoldDB" id="A0A395REI2"/>
<keyword evidence="3 5" id="KW-1133">Transmembrane helix</keyword>
<dbReference type="Pfam" id="PF00083">
    <property type="entry name" value="Sugar_tr"/>
    <property type="match status" value="1"/>
</dbReference>
<proteinExistence type="predicted"/>
<gene>
    <name evidence="6" type="ORF">FSPOR_11876</name>
</gene>
<evidence type="ECO:0000256" key="3">
    <source>
        <dbReference type="ARBA" id="ARBA00022989"/>
    </source>
</evidence>
<feature type="transmembrane region" description="Helical" evidence="5">
    <location>
        <begin position="74"/>
        <end position="95"/>
    </location>
</feature>
<dbReference type="GO" id="GO:0016020">
    <property type="term" value="C:membrane"/>
    <property type="evidence" value="ECO:0007669"/>
    <property type="project" value="UniProtKB-SubCell"/>
</dbReference>
<protein>
    <submittedName>
        <fullName evidence="6">Hexose transporter 2</fullName>
    </submittedName>
</protein>
<dbReference type="Gene3D" id="1.20.1250.20">
    <property type="entry name" value="MFS general substrate transporter like domains"/>
    <property type="match status" value="1"/>
</dbReference>
<accession>A0A395REI2</accession>